<evidence type="ECO:0000313" key="17">
    <source>
        <dbReference type="Proteomes" id="UP000639772"/>
    </source>
</evidence>
<evidence type="ECO:0000313" key="16">
    <source>
        <dbReference type="EMBL" id="KAG0503409.1"/>
    </source>
</evidence>
<feature type="transmembrane region" description="Helical" evidence="14">
    <location>
        <begin position="313"/>
        <end position="336"/>
    </location>
</feature>
<evidence type="ECO:0000256" key="9">
    <source>
        <dbReference type="ARBA" id="ARBA00023043"/>
    </source>
</evidence>
<dbReference type="InterPro" id="IPR036770">
    <property type="entry name" value="Ankyrin_rpt-contain_sf"/>
</dbReference>
<dbReference type="PANTHER" id="PTHR24161">
    <property type="entry name" value="ANK_REP_REGION DOMAIN-CONTAINING PROTEIN-RELATED"/>
    <property type="match status" value="1"/>
</dbReference>
<dbReference type="PROSITE" id="PS50216">
    <property type="entry name" value="DHHC"/>
    <property type="match status" value="1"/>
</dbReference>
<keyword evidence="6" id="KW-0677">Repeat</keyword>
<dbReference type="Gene3D" id="1.25.40.20">
    <property type="entry name" value="Ankyrin repeat-containing domain"/>
    <property type="match status" value="2"/>
</dbReference>
<dbReference type="OrthoDB" id="331948at2759"/>
<evidence type="ECO:0000256" key="3">
    <source>
        <dbReference type="ARBA" id="ARBA00008574"/>
    </source>
</evidence>
<feature type="transmembrane region" description="Helical" evidence="14">
    <location>
        <begin position="468"/>
        <end position="488"/>
    </location>
</feature>
<dbReference type="InterPro" id="IPR002110">
    <property type="entry name" value="Ankyrin_rpt"/>
</dbReference>
<keyword evidence="4 14" id="KW-0808">Transferase</keyword>
<evidence type="ECO:0000256" key="6">
    <source>
        <dbReference type="ARBA" id="ARBA00022737"/>
    </source>
</evidence>
<dbReference type="FunFam" id="1.25.40.20:FF:000300">
    <property type="entry name" value="S-acyltransferase"/>
    <property type="match status" value="1"/>
</dbReference>
<evidence type="ECO:0000256" key="4">
    <source>
        <dbReference type="ARBA" id="ARBA00022679"/>
    </source>
</evidence>
<organism evidence="16 17">
    <name type="scientific">Vanilla planifolia</name>
    <name type="common">Vanilla</name>
    <dbReference type="NCBI Taxonomy" id="51239"/>
    <lineage>
        <taxon>Eukaryota</taxon>
        <taxon>Viridiplantae</taxon>
        <taxon>Streptophyta</taxon>
        <taxon>Embryophyta</taxon>
        <taxon>Tracheophyta</taxon>
        <taxon>Spermatophyta</taxon>
        <taxon>Magnoliopsida</taxon>
        <taxon>Liliopsida</taxon>
        <taxon>Asparagales</taxon>
        <taxon>Orchidaceae</taxon>
        <taxon>Vanilloideae</taxon>
        <taxon>Vanilleae</taxon>
        <taxon>Vanilla</taxon>
    </lineage>
</organism>
<keyword evidence="10 14" id="KW-0472">Membrane</keyword>
<evidence type="ECO:0000256" key="1">
    <source>
        <dbReference type="ARBA" id="ARBA00004127"/>
    </source>
</evidence>
<dbReference type="Pfam" id="PF12796">
    <property type="entry name" value="Ank_2"/>
    <property type="match status" value="2"/>
</dbReference>
<dbReference type="PROSITE" id="PS50297">
    <property type="entry name" value="ANK_REP_REGION"/>
    <property type="match status" value="4"/>
</dbReference>
<feature type="domain" description="Palmitoyltransferase DHHC" evidence="15">
    <location>
        <begin position="380"/>
        <end position="508"/>
    </location>
</feature>
<dbReference type="EC" id="2.3.1.225" evidence="14"/>
<feature type="transmembrane region" description="Helical" evidence="14">
    <location>
        <begin position="425"/>
        <end position="448"/>
    </location>
</feature>
<evidence type="ECO:0000256" key="13">
    <source>
        <dbReference type="PROSITE-ProRule" id="PRU00023"/>
    </source>
</evidence>
<sequence length="641" mass="71568">MAPENELVKEDDRKEVISSFVSGSIGAQSSTADAPSHEALRNDVYTAAAYGDLEKLQKLVEAEGCSVTEPDGSGYYALQWAALNNRIAAAQFIIEHGGDVNSVDHTGQTALHWSAVRGHIPVADLLLKEGARVDAADYYGYQTTHVAAQYGQTAFLYNIVAKWNADPDLPDNDGRSPLHWSAYKGFADCIRLLLFLDAYQGRQDKDGCTPLHWAAIKGNLEVCTVLVQAGKKDDLMAADNTGSTPTQLAVDKNHRQVAFFLGNARRLFDRRCENSCFRKLSKLGLAPLLWCIIISLLGTYIHSVVAGSSFPTLTAGFGLFAWLGVFLASSGLFMFYRCSRKDPGYIRRVRDSQNLRDYEPLLKNDLNLNDPALLAGNWSRLCTTCKIVKPLRTKHCSTCDRCVEQFDHHCPWVSNCIGKKNKWDFFMFLLLEFFAMIVSGSVAITRIVKDPTSSSSFGPWFVYSSTHHPGAVAFVIMLFFLFFGVAVLTTAQAQQISRNITTNEMVNWIRYGYLRTQGGRFRNPYDHGVWKNCSDFLMKGYNEDIEVVDSSSHSNEMGLISWNGEIESNHVSIDVDVEDSLQNHGHVESLKHNHDKNNNINRSNNNRRNLMKGNWVSFGLNVGLGRTKNDVRRATRSTPVS</sequence>
<feature type="transmembrane region" description="Helical" evidence="14">
    <location>
        <begin position="280"/>
        <end position="301"/>
    </location>
</feature>
<dbReference type="AlphaFoldDB" id="A0A835VJY4"/>
<dbReference type="GO" id="GO:0019706">
    <property type="term" value="F:protein-cysteine S-palmitoyltransferase activity"/>
    <property type="evidence" value="ECO:0007669"/>
    <property type="project" value="UniProtKB-EC"/>
</dbReference>
<keyword evidence="14" id="KW-0012">Acyltransferase</keyword>
<evidence type="ECO:0000256" key="14">
    <source>
        <dbReference type="RuleBase" id="RU079119"/>
    </source>
</evidence>
<evidence type="ECO:0000256" key="8">
    <source>
        <dbReference type="ARBA" id="ARBA00023034"/>
    </source>
</evidence>
<dbReference type="SMART" id="SM00248">
    <property type="entry name" value="ANK"/>
    <property type="match status" value="6"/>
</dbReference>
<protein>
    <recommendedName>
        <fullName evidence="14">S-acyltransferase</fullName>
        <ecNumber evidence="14">2.3.1.225</ecNumber>
    </recommendedName>
    <alternativeName>
        <fullName evidence="14">Palmitoyltransferase</fullName>
    </alternativeName>
</protein>
<evidence type="ECO:0000259" key="15">
    <source>
        <dbReference type="Pfam" id="PF01529"/>
    </source>
</evidence>
<feature type="repeat" description="ANK" evidence="13">
    <location>
        <begin position="106"/>
        <end position="138"/>
    </location>
</feature>
<dbReference type="GO" id="GO:0000139">
    <property type="term" value="C:Golgi membrane"/>
    <property type="evidence" value="ECO:0007669"/>
    <property type="project" value="UniProtKB-SubCell"/>
</dbReference>
<name>A0A835VJY4_VANPL</name>
<evidence type="ECO:0000256" key="7">
    <source>
        <dbReference type="ARBA" id="ARBA00022989"/>
    </source>
</evidence>
<evidence type="ECO:0000256" key="12">
    <source>
        <dbReference type="ARBA" id="ARBA00048048"/>
    </source>
</evidence>
<keyword evidence="7 14" id="KW-1133">Transmembrane helix</keyword>
<comment type="catalytic activity">
    <reaction evidence="12 14">
        <text>L-cysteinyl-[protein] + hexadecanoyl-CoA = S-hexadecanoyl-L-cysteinyl-[protein] + CoA</text>
        <dbReference type="Rhea" id="RHEA:36683"/>
        <dbReference type="Rhea" id="RHEA-COMP:10131"/>
        <dbReference type="Rhea" id="RHEA-COMP:11032"/>
        <dbReference type="ChEBI" id="CHEBI:29950"/>
        <dbReference type="ChEBI" id="CHEBI:57287"/>
        <dbReference type="ChEBI" id="CHEBI:57379"/>
        <dbReference type="ChEBI" id="CHEBI:74151"/>
        <dbReference type="EC" id="2.3.1.225"/>
    </reaction>
</comment>
<comment type="subcellular location">
    <subcellularLocation>
        <location evidence="1">Endomembrane system</location>
        <topology evidence="1">Multi-pass membrane protein</topology>
    </subcellularLocation>
    <subcellularLocation>
        <location evidence="2">Golgi apparatus membrane</location>
    </subcellularLocation>
</comment>
<evidence type="ECO:0000256" key="11">
    <source>
        <dbReference type="ARBA" id="ARBA00023288"/>
    </source>
</evidence>
<keyword evidence="5 14" id="KW-0812">Transmembrane</keyword>
<dbReference type="EMBL" id="JADCNM010000001">
    <property type="protein sequence ID" value="KAG0503409.1"/>
    <property type="molecule type" value="Genomic_DNA"/>
</dbReference>
<keyword evidence="9 13" id="KW-0040">ANK repeat</keyword>
<dbReference type="PANTHER" id="PTHR24161:SF17">
    <property type="entry name" value="PALMITOYLTRANSFERASE"/>
    <property type="match status" value="1"/>
</dbReference>
<gene>
    <name evidence="16" type="ORF">HPP92_003481</name>
</gene>
<dbReference type="SUPFAM" id="SSF48403">
    <property type="entry name" value="Ankyrin repeat"/>
    <property type="match status" value="1"/>
</dbReference>
<evidence type="ECO:0000256" key="2">
    <source>
        <dbReference type="ARBA" id="ARBA00004394"/>
    </source>
</evidence>
<comment type="caution">
    <text evidence="16">The sequence shown here is derived from an EMBL/GenBank/DDBJ whole genome shotgun (WGS) entry which is preliminary data.</text>
</comment>
<evidence type="ECO:0000256" key="5">
    <source>
        <dbReference type="ARBA" id="ARBA00022692"/>
    </source>
</evidence>
<dbReference type="PROSITE" id="PS50088">
    <property type="entry name" value="ANK_REPEAT"/>
    <property type="match status" value="4"/>
</dbReference>
<keyword evidence="11" id="KW-0449">Lipoprotein</keyword>
<feature type="repeat" description="ANK" evidence="13">
    <location>
        <begin position="73"/>
        <end position="105"/>
    </location>
</feature>
<evidence type="ECO:0000256" key="10">
    <source>
        <dbReference type="ARBA" id="ARBA00023136"/>
    </source>
</evidence>
<feature type="repeat" description="ANK" evidence="13">
    <location>
        <begin position="206"/>
        <end position="238"/>
    </location>
</feature>
<comment type="domain">
    <text evidence="14">The DHHC domain is required for palmitoyltransferase activity.</text>
</comment>
<proteinExistence type="inferred from homology"/>
<comment type="similarity">
    <text evidence="3 14">Belongs to the DHHC palmitoyltransferase family.</text>
</comment>
<dbReference type="InterPro" id="IPR001594">
    <property type="entry name" value="Palmitoyltrfase_DHHC"/>
</dbReference>
<keyword evidence="8" id="KW-0333">Golgi apparatus</keyword>
<accession>A0A835VJY4</accession>
<dbReference type="Proteomes" id="UP000639772">
    <property type="component" value="Chromosome 1"/>
</dbReference>
<reference evidence="16 17" key="1">
    <citation type="journal article" date="2020" name="Nat. Food">
        <title>A phased Vanilla planifolia genome enables genetic improvement of flavour and production.</title>
        <authorList>
            <person name="Hasing T."/>
            <person name="Tang H."/>
            <person name="Brym M."/>
            <person name="Khazi F."/>
            <person name="Huang T."/>
            <person name="Chambers A.H."/>
        </authorList>
    </citation>
    <scope>NUCLEOTIDE SEQUENCE [LARGE SCALE GENOMIC DNA]</scope>
    <source>
        <tissue evidence="16">Leaf</tissue>
    </source>
</reference>
<feature type="repeat" description="ANK" evidence="13">
    <location>
        <begin position="173"/>
        <end position="205"/>
    </location>
</feature>
<dbReference type="Pfam" id="PF01529">
    <property type="entry name" value="DHHC"/>
    <property type="match status" value="1"/>
</dbReference>